<proteinExistence type="predicted"/>
<organism evidence="2 3">
    <name type="scientific">Thiobacillus denitrificans</name>
    <dbReference type="NCBI Taxonomy" id="36861"/>
    <lineage>
        <taxon>Bacteria</taxon>
        <taxon>Pseudomonadati</taxon>
        <taxon>Pseudomonadota</taxon>
        <taxon>Betaproteobacteria</taxon>
        <taxon>Nitrosomonadales</taxon>
        <taxon>Thiobacillaceae</taxon>
        <taxon>Thiobacillus</taxon>
    </lineage>
</organism>
<evidence type="ECO:0000313" key="2">
    <source>
        <dbReference type="EMBL" id="KVW96678.1"/>
    </source>
</evidence>
<keyword evidence="3" id="KW-1185">Reference proteome</keyword>
<keyword evidence="1" id="KW-0812">Transmembrane</keyword>
<reference evidence="2 3" key="1">
    <citation type="journal article" date="2015" name="Appl. Environ. Microbiol.">
        <title>Aerobic and Anaerobic Thiosulfate Oxidation by a Cold-Adapted, Subglacial Chemoautotroph.</title>
        <authorList>
            <person name="Harrold Z.R."/>
            <person name="Skidmore M.L."/>
            <person name="Hamilton T.L."/>
            <person name="Desch L."/>
            <person name="Amada K."/>
            <person name="van Gelder W."/>
            <person name="Glover K."/>
            <person name="Roden E.E."/>
            <person name="Boyd E.S."/>
        </authorList>
    </citation>
    <scope>NUCLEOTIDE SEQUENCE [LARGE SCALE GENOMIC DNA]</scope>
    <source>
        <strain evidence="2 3">RG</strain>
    </source>
</reference>
<dbReference type="PATRIC" id="fig|36861.3.peg.863"/>
<dbReference type="AlphaFoldDB" id="A0A119CWI6"/>
<sequence length="114" mass="12028">MAVWLIPAVKAILPFISPIVSSALPVFTTRKSDEAAAAQTGVLQQQITELQSAASQNARHVKELAEQLQKTVTALEQGAAVAESRFRQTAVLCGVAVAFSLFAIGVSLFVLFSG</sequence>
<gene>
    <name evidence="2" type="ORF">ABW22_06930</name>
</gene>
<evidence type="ECO:0008006" key="4">
    <source>
        <dbReference type="Google" id="ProtNLM"/>
    </source>
</evidence>
<evidence type="ECO:0000313" key="3">
    <source>
        <dbReference type="Proteomes" id="UP000064243"/>
    </source>
</evidence>
<name>A0A119CWI6_THIDE</name>
<protein>
    <recommendedName>
        <fullName evidence="4">Methyl-accepting chemotaxis protein</fullName>
    </recommendedName>
</protein>
<comment type="caution">
    <text evidence="2">The sequence shown here is derived from an EMBL/GenBank/DDBJ whole genome shotgun (WGS) entry which is preliminary data.</text>
</comment>
<dbReference type="OrthoDB" id="8777825at2"/>
<dbReference type="EMBL" id="LDUG01000019">
    <property type="protein sequence ID" value="KVW96678.1"/>
    <property type="molecule type" value="Genomic_DNA"/>
</dbReference>
<accession>A0A119CWI6</accession>
<keyword evidence="1" id="KW-1133">Transmembrane helix</keyword>
<dbReference type="Proteomes" id="UP000064243">
    <property type="component" value="Unassembled WGS sequence"/>
</dbReference>
<feature type="transmembrane region" description="Helical" evidence="1">
    <location>
        <begin position="90"/>
        <end position="112"/>
    </location>
</feature>
<evidence type="ECO:0000256" key="1">
    <source>
        <dbReference type="SAM" id="Phobius"/>
    </source>
</evidence>
<keyword evidence="1" id="KW-0472">Membrane</keyword>